<feature type="signal peptide" evidence="4">
    <location>
        <begin position="1"/>
        <end position="29"/>
    </location>
</feature>
<dbReference type="SMART" id="SM00912">
    <property type="entry name" value="Haemagg_act"/>
    <property type="match status" value="1"/>
</dbReference>
<keyword evidence="7" id="KW-1185">Reference proteome</keyword>
<dbReference type="InterPro" id="IPR011050">
    <property type="entry name" value="Pectin_lyase_fold/virulence"/>
</dbReference>
<dbReference type="Pfam" id="PF05860">
    <property type="entry name" value="TPS"/>
    <property type="match status" value="1"/>
</dbReference>
<dbReference type="InterPro" id="IPR012334">
    <property type="entry name" value="Pectin_lyas_fold"/>
</dbReference>
<dbReference type="Pfam" id="PF12545">
    <property type="entry name" value="DUF3739"/>
    <property type="match status" value="1"/>
</dbReference>
<keyword evidence="3 4" id="KW-0732">Signal</keyword>
<dbReference type="PANTHER" id="PTHR12338">
    <property type="entry name" value="AUTOTRANSPORTER"/>
    <property type="match status" value="1"/>
</dbReference>
<reference evidence="6 7" key="1">
    <citation type="submission" date="2024-05" db="EMBL/GenBank/DDBJ databases">
        <title>Sphingomonas sp. HF-S3 16S ribosomal RNA gene Genome sequencing and assembly.</title>
        <authorList>
            <person name="Lee H."/>
        </authorList>
    </citation>
    <scope>NUCLEOTIDE SEQUENCE [LARGE SCALE GENOMIC DNA]</scope>
    <source>
        <strain evidence="6 7">HF-S3</strain>
    </source>
</reference>
<organism evidence="6 7">
    <name type="scientific">Sphingomonas rustica</name>
    <dbReference type="NCBI Taxonomy" id="3103142"/>
    <lineage>
        <taxon>Bacteria</taxon>
        <taxon>Pseudomonadati</taxon>
        <taxon>Pseudomonadota</taxon>
        <taxon>Alphaproteobacteria</taxon>
        <taxon>Sphingomonadales</taxon>
        <taxon>Sphingomonadaceae</taxon>
        <taxon>Sphingomonas</taxon>
    </lineage>
</organism>
<evidence type="ECO:0000256" key="1">
    <source>
        <dbReference type="ARBA" id="ARBA00004613"/>
    </source>
</evidence>
<comment type="caution">
    <text evidence="6">The sequence shown here is derived from an EMBL/GenBank/DDBJ whole genome shotgun (WGS) entry which is preliminary data.</text>
</comment>
<dbReference type="InterPro" id="IPR050909">
    <property type="entry name" value="Bact_Autotransporter_VF"/>
</dbReference>
<sequence>MSVKTRRTRNQLLIGAAIGSMLFAGVSHAQTGRGRGGATVNPADAAVRAAQQQAAGAAQAQSASQRAVASFRRAAQTRTAMQNAQAAARAAALAAQSHVPNGLGQGGLQVANGVALDAGLWSGATGPVQTTGTDGRTIVTVGQTEAKSILTWDSFNVGRETDLVFNQKGNADWVSLNRVTDVNADPTRILGSIKADGTVLVLNRNGVIFGGASQVNVRNLVASTATITNDQFLNRGIYSTLANGAYAPAFTGAGGTVTVEAGARIDTRAPQSVTAGGGYVLLMGRQVTNAGSITTQKGQALLAAGDDFLVRPGVSTQTNAYSTTRGNEVRALIGAGSTSGTVINSGQIEASRGDITLTGRTLRQDGVLLSTTGVSQRGTIHLLTSAGDALSSVTLGTGSLTTILPDLDSDETAANAQRDALITDSARLDRLRYNDGLAGANGLAQFDNLSRTGDRLDQSRVEIVSGGTVTFGPASDTIAQGGQVSVTAAGRITADADSRIDVSGLRGVTLDMASNSILVNIQGNELRDSPVNRDGTGLKNENVWVDVRDLVYVPTGTGGYAGDRWYTGGGLLEVGGALGNQQHGIGEWASVGGTVTLSGAEVVLRPGSTIDISGGSLDYRSGYVRSTRVMAENGQLYDLANAPAGMKFVSVGNALVRQHDRWGSQYTQVFSNPLFSRGSTMRWEEGYTVGRDAGTLRIFAPTVLMEGDVAAGVVTGQRQAAARPDGVLDGYKTSQNSVALAGGLLIGRTNGFGADGVFGSPVRIGDVDDVAASLPAEGVIPEDRRNTVSLDADRLSGYGLGSLTLASAGSIVIDKALTLADGGHLGLSAASVAIDADVTIRSGTISVGNVAPQSSLSNAAIQFLLGDGAPGFSLGTGATLDLRGVWTNGSDDPSVAPSVAHVDGGNLSVRMVRGSVDLGQGSVVDVSSGATLDDQGKLVGGRGGDVTLIAGADRVEGSIDPQPLTAALTLDGAIRGYGVVGGGQLTLQTPETVAFGANAILQSGMLPAGTRLPGSVRLVEDVTLPAGTTLTFATTQTISVAIPDATTVSSVRADNTVPTTLAADWTVPAGVSGTANGATLERGMVLPAGTKVQFYGLIEAGVVLPSSAFPAGVAIMPATVVLQPGTRLIEPALLTAGQTLPQGAVLDREVRFTPARVLDETLLQSGFSRYDIRSRAGVVVDNGVTLRPQAPVLRITPGSASVASGANPVQALELWQPPEYIADALTGTFAHRAGASLSLTGNDILIGDGARIEVDSGQSIRLETISQLTMNGTLVAHGGSVALLPQKLPQIGALDGSSIWVGKDALIDVSGQAMTAVDALGHRYGFAQDGGEILVGVQDLVPDADGYLAATRAPVIIREGARLIADGASTTIDTPTQTALKAGGTPVTVAGDGGLIRLGSQSGIYNDGLMSARAGGSGAAGGTLNLVLENTPFALAPSRLRVITMAQQGGATGLETDLTPDGAGAIVAETRLGADDIAAAGFGTLDLWSRDAIAFDGDVDLAMSEALIIRRAALTSTGSAIAPNVRLSAPYVLFDGKVETPTIEGLTVPGLQPLSQTTYEVAAENRGSFSLTADLIDVRNTVMFGMSGYVFPTPSVRIEAEIAGFDTVSLTSRGDIRFTGGRLISGGPDMTLTASQLYPTTGAAGTVRVGALRNPLPGDPDWTLTIRGWGDTPAAPLSVFGSLALTAPTIDQGGIVRAPLGTLVVGKELDPNFNGRNYLANVSLRAGSVTSTSAEGLLMPYGGTSDNLAYLYNGEKVAFVDLADFSGDDAFVDLMIDRGVVFGQATVSAEQGSLLDVSGGGKLTGAGFFTGRGGSVDILRTALANANPAAYGFSAPGAEVYALVPTMRGDYAPLSPDAGAGAPAIGRQITLTQAVGDLPAGTYTLMPSTYALLPGAYRIELGGGSVRALDTVTVPDGSFRTTGYLGIANTGVRDALPTLVTITSAKTVRQFSQYNETGYAEFAIANAATFGALRPRLERDASAIQFDFGMATGDVLDFLGTADLSAAAGGRSGTVFVTGRTNIEVRADDGEIASDAASISDEALSRFDAGALVLGGTFSLVQAIAADQIGRAPLGPRVTFNSNVGKVTIRDGASLTSAGQVFLSGDQVTVEGGAVIDTTTGATDGINSSLGYVFSDSSNGYTSEGGAILAIGNGALNFLGAVQDPFQPVNAITIGDGATLRTLGTISLSSSGAPSIGDVDLQARYFALSAPTLDIGTAQSLADAEGVRVGVGLTQAVIDRLLGSSIPVERITLTAGGSMNFFGNVTLDLRGDAGTGKAMLVLNTPALYGLGTADEAAVIAADTIVWNGVGGGVGTPQSPYVSRAPGAVIDGGAGTGLGTLEIDARRIEFGYDPSARAQDQVALDRLALGFAEVTLRASERITANNRGTLSVYQGGTDAQSYAGGVLNLVTPLLTGEAGSSMAYRSGGALTVRAPAGIAATDPSSVSALGAEVKLAGSTVAIDTGIALPSGRLAINARNGITLLDRADIDLSGRAVRFFDVTKYSWGGDALFETTDGGITQAAGSTIDVSARNAAAGLIRLTATGDGGTVALGGALIGSSDAGHDSGAFDIRVRELADFAGLNRQLDLGGFFDARQFVIKTGDLSISDLIRANKIWISVDGGSLTVDGALDASGDKVGSIRLAARDDMVLTDKARLDVRGTVLATDGRGAVIEASNRGSVELGSVAGTVSLASGAVIDLRSADGVSRGQVTINAPRIGADDAGVDAASGLTVRGAASIAVNAFATYAPADGVIDQSLLDQIHADNGAFIDAAGGNAAFAGRIAGLSAYGDAFHLRPGVEIRSAEPDGDLTVTGDLDLSGFRYGAAADPGVLGSGEAGMLVLRAGGDLIVNGSINDGFAPPPVTPDDASWYTPLSILTPGTASTRELTFEAPYNPDYFDYVYLFPSNDTFSDFPVVLSGSITDAYGTYYPGDIIYGALYGTITVAEGTQLSAENPGNASITAEIAREGRNWAVAPMLAAGSQSWSMRLVAGTDLGASDSRTLAAASTLGTRGDIVLNAPGRAGTNGASSAIAVVRTGAAGLELLAGGDYRQESLFGIYSAGTQIEAPAGYDLDRGGIGDGTILGFDNEAYETSLNARRMYFTQGGGDVSIIAQGDMRGFAGYDGESSTSTGDVGNWLWRQGNSDRAELAAWGINFGQYSYDPNLNFGSGGVRLTGFSGIGTLGGGNLTVIAGGDAGSTTNYAALLNASGKIPTDNGLNLAVASTGYVSADGRLVQNGGGALTMKVGGRINTGLSDYQDSPAGSVLNLRGDSVIRAASVGQTRESAYGVSGTKDPRAPEVDLPGERAAYTPMLIAVGDGRLSLQTLDDAAVVTGVDAGRVLVPGGGTAVDDPFSSTRTGFSLWTDRSGYALFSAGGDILQNPVSAYNDDPSFQLYDPGHFSAAAPSGSITTRLVLAPSASGGLELLAGENLFGRASMSSGSADLLATPFSPLWVQADADGRVSATNGYSTQAAYESTLGFGLFAYGQDAATNLHADTPDPVRLYAVAGDVAMQVGSVIQDRNAPDQFTLVAAKPLAMRAGRDILSSGFILNTGPRDVSSIVAGRDVLNSTFKIWGPGLLEVTAGRNIYQALSSPIVRVDQLDSTINSYGAIVAGDTRPGAGIVLTVGVGPAGPNYAAFRDLYLDPANLADPDRPLADPQNEGKVARVYSKELMTWLKDRYGYAGDADGARDYFAALPDSQQGVFLREVYFEELRLSGREYNDADGPRPGSYLRGRQAISTLFPGMSTDTTPGSYSGSVTFLGSAGVHTDFGGDIQIFAPGGGLTLGADGVSPPSTTGLMTQGQGNIEVFSRDSVLLGLSRVFTTFGGGITMWSAQGDINAGRGAKGSIVYAPVRRTYDTYGNVSLSPTVPTSGAGIGTLNPIPEVDPGDIDLIAPLGTIDAGEAGIRVSGNVNLAALQVINAANIQVQGDATGIPLPPVVNTGALTAASSATTAVVNEAAQLAERARPEVRTAMPTILSVRFLGFGD</sequence>
<dbReference type="InterPro" id="IPR021026">
    <property type="entry name" value="Filamn_hemagglutn_DUF3739"/>
</dbReference>
<dbReference type="EMBL" id="JBDIZK010000001">
    <property type="protein sequence ID" value="MEN3745849.1"/>
    <property type="molecule type" value="Genomic_DNA"/>
</dbReference>
<dbReference type="NCBIfam" id="TIGR01901">
    <property type="entry name" value="adhes_NPXG"/>
    <property type="match status" value="1"/>
</dbReference>
<feature type="chain" id="PRO_5045294806" evidence="4">
    <location>
        <begin position="30"/>
        <end position="3984"/>
    </location>
</feature>
<evidence type="ECO:0000256" key="2">
    <source>
        <dbReference type="ARBA" id="ARBA00022525"/>
    </source>
</evidence>
<keyword evidence="2" id="KW-0964">Secreted</keyword>
<name>A0ABV0B2M9_9SPHN</name>
<accession>A0ABV0B2M9</accession>
<feature type="domain" description="Filamentous haemagglutinin FhaB/tRNA nuclease CdiA-like TPS" evidence="5">
    <location>
        <begin position="123"/>
        <end position="231"/>
    </location>
</feature>
<protein>
    <submittedName>
        <fullName evidence="6">Filamentous hemagglutinin family protein</fullName>
    </submittedName>
</protein>
<comment type="subcellular location">
    <subcellularLocation>
        <location evidence="1">Secreted</location>
    </subcellularLocation>
</comment>
<dbReference type="RefSeq" id="WP_346244853.1">
    <property type="nucleotide sequence ID" value="NZ_JBDIZK010000001.1"/>
</dbReference>
<evidence type="ECO:0000259" key="5">
    <source>
        <dbReference type="SMART" id="SM00912"/>
    </source>
</evidence>
<gene>
    <name evidence="6" type="ORF">TPR58_01620</name>
</gene>
<evidence type="ECO:0000256" key="4">
    <source>
        <dbReference type="SAM" id="SignalP"/>
    </source>
</evidence>
<dbReference type="SUPFAM" id="SSF51126">
    <property type="entry name" value="Pectin lyase-like"/>
    <property type="match status" value="1"/>
</dbReference>
<dbReference type="InterPro" id="IPR008638">
    <property type="entry name" value="FhaB/CdiA-like_TPS"/>
</dbReference>
<evidence type="ECO:0000256" key="3">
    <source>
        <dbReference type="ARBA" id="ARBA00022729"/>
    </source>
</evidence>
<proteinExistence type="predicted"/>
<dbReference type="Gene3D" id="2.160.20.10">
    <property type="entry name" value="Single-stranded right-handed beta-helix, Pectin lyase-like"/>
    <property type="match status" value="1"/>
</dbReference>
<dbReference type="PANTHER" id="PTHR12338:SF8">
    <property type="entry name" value="HEME_HEMOPEXIN-BINDING PROTEIN"/>
    <property type="match status" value="1"/>
</dbReference>
<dbReference type="Proteomes" id="UP001427805">
    <property type="component" value="Unassembled WGS sequence"/>
</dbReference>
<evidence type="ECO:0000313" key="7">
    <source>
        <dbReference type="Proteomes" id="UP001427805"/>
    </source>
</evidence>
<evidence type="ECO:0000313" key="6">
    <source>
        <dbReference type="EMBL" id="MEN3745849.1"/>
    </source>
</evidence>